<evidence type="ECO:0000256" key="4">
    <source>
        <dbReference type="ARBA" id="ARBA00022989"/>
    </source>
</evidence>
<gene>
    <name evidence="7" type="ORF">SAMN05444373_100746</name>
</gene>
<evidence type="ECO:0000256" key="6">
    <source>
        <dbReference type="SAM" id="Phobius"/>
    </source>
</evidence>
<keyword evidence="3 6" id="KW-0812">Transmembrane</keyword>
<feature type="transmembrane region" description="Helical" evidence="6">
    <location>
        <begin position="23"/>
        <end position="53"/>
    </location>
</feature>
<dbReference type="PANTHER" id="PTHR34857">
    <property type="entry name" value="SLL0384 PROTEIN"/>
    <property type="match status" value="1"/>
</dbReference>
<feature type="transmembrane region" description="Helical" evidence="6">
    <location>
        <begin position="234"/>
        <end position="252"/>
    </location>
</feature>
<comment type="subcellular location">
    <subcellularLocation>
        <location evidence="1">Membrane</location>
        <topology evidence="1">Multi-pass membrane protein</topology>
    </subcellularLocation>
</comment>
<evidence type="ECO:0000256" key="3">
    <source>
        <dbReference type="ARBA" id="ARBA00022692"/>
    </source>
</evidence>
<dbReference type="InterPro" id="IPR051611">
    <property type="entry name" value="ECF_transporter_component"/>
</dbReference>
<dbReference type="OrthoDB" id="8635523at2"/>
<dbReference type="PANTHER" id="PTHR34857:SF2">
    <property type="entry name" value="SLL0384 PROTEIN"/>
    <property type="match status" value="1"/>
</dbReference>
<dbReference type="InterPro" id="IPR003339">
    <property type="entry name" value="ABC/ECF_trnsptr_transmembrane"/>
</dbReference>
<reference evidence="7 8" key="1">
    <citation type="submission" date="2016-11" db="EMBL/GenBank/DDBJ databases">
        <authorList>
            <person name="Varghese N."/>
            <person name="Submissions S."/>
        </authorList>
    </citation>
    <scope>NUCLEOTIDE SEQUENCE [LARGE SCALE GENOMIC DNA]</scope>
    <source>
        <strain evidence="7 8">DSM 19027</strain>
    </source>
</reference>
<proteinExistence type="predicted"/>
<feature type="transmembrane region" description="Helical" evidence="6">
    <location>
        <begin position="103"/>
        <end position="127"/>
    </location>
</feature>
<keyword evidence="2" id="KW-1003">Cell membrane</keyword>
<evidence type="ECO:0000313" key="7">
    <source>
        <dbReference type="EMBL" id="SHI71232.1"/>
    </source>
</evidence>
<dbReference type="EMBL" id="FQZP01000007">
    <property type="protein sequence ID" value="SHI71232.1"/>
    <property type="molecule type" value="Genomic_DNA"/>
</dbReference>
<keyword evidence="8" id="KW-1185">Reference proteome</keyword>
<dbReference type="AlphaFoldDB" id="A0A1M6DDF0"/>
<organism evidence="7 8">
    <name type="scientific">Thermoclostridium caenicola</name>
    <dbReference type="NCBI Taxonomy" id="659425"/>
    <lineage>
        <taxon>Bacteria</taxon>
        <taxon>Bacillati</taxon>
        <taxon>Bacillota</taxon>
        <taxon>Clostridia</taxon>
        <taxon>Eubacteriales</taxon>
        <taxon>Oscillospiraceae</taxon>
        <taxon>Thermoclostridium</taxon>
    </lineage>
</organism>
<evidence type="ECO:0000256" key="5">
    <source>
        <dbReference type="ARBA" id="ARBA00023136"/>
    </source>
</evidence>
<dbReference type="Proteomes" id="UP000324781">
    <property type="component" value="Unassembled WGS sequence"/>
</dbReference>
<keyword evidence="4 6" id="KW-1133">Transmembrane helix</keyword>
<feature type="transmembrane region" description="Helical" evidence="6">
    <location>
        <begin position="65"/>
        <end position="83"/>
    </location>
</feature>
<protein>
    <submittedName>
        <fullName evidence="7">Energy-coupling factor transport system permease protein</fullName>
    </submittedName>
</protein>
<dbReference type="CDD" id="cd16914">
    <property type="entry name" value="EcfT"/>
    <property type="match status" value="1"/>
</dbReference>
<name>A0A1M6DDF0_9FIRM</name>
<accession>A0A1M6DDF0</accession>
<evidence type="ECO:0000313" key="8">
    <source>
        <dbReference type="Proteomes" id="UP000324781"/>
    </source>
</evidence>
<dbReference type="Pfam" id="PF02361">
    <property type="entry name" value="CbiQ"/>
    <property type="match status" value="1"/>
</dbReference>
<evidence type="ECO:0000256" key="1">
    <source>
        <dbReference type="ARBA" id="ARBA00004141"/>
    </source>
</evidence>
<sequence length="253" mass="28478">MKQMLEYVHGDSVIHRLNPLVKLLWAFLTCIACFISSNHLFLLGVLLSTVVVAASGSVLARAKGVYKALFILGFLLMLFQLLFTPYGRVYFYILPGVPVTDQGLSFSLLLMLRMMAALSPLSLMLMLTPMNELLTAMTHTLRIPYRYAFVVVTALRFIPTFSREMDQIMQAQRSRGHETDTRNPFKKVKVILPMCIPLLISSVRRIETMAISLETRGFNTGPRSCRKKLGFTRFDALAIIIVMAVLLLSIIIG</sequence>
<evidence type="ECO:0000256" key="2">
    <source>
        <dbReference type="ARBA" id="ARBA00022475"/>
    </source>
</evidence>
<keyword evidence="5 6" id="KW-0472">Membrane</keyword>
<dbReference type="RefSeq" id="WP_149678004.1">
    <property type="nucleotide sequence ID" value="NZ_FQZP01000007.1"/>
</dbReference>
<dbReference type="GO" id="GO:0005886">
    <property type="term" value="C:plasma membrane"/>
    <property type="evidence" value="ECO:0007669"/>
    <property type="project" value="UniProtKB-ARBA"/>
</dbReference>